<dbReference type="EMBL" id="UINC01088556">
    <property type="protein sequence ID" value="SVC38893.1"/>
    <property type="molecule type" value="Genomic_DNA"/>
</dbReference>
<gene>
    <name evidence="1" type="ORF">METZ01_LOCUS291747</name>
</gene>
<organism evidence="1">
    <name type="scientific">marine metagenome</name>
    <dbReference type="NCBI Taxonomy" id="408172"/>
    <lineage>
        <taxon>unclassified sequences</taxon>
        <taxon>metagenomes</taxon>
        <taxon>ecological metagenomes</taxon>
    </lineage>
</organism>
<dbReference type="InterPro" id="IPR027417">
    <property type="entry name" value="P-loop_NTPase"/>
</dbReference>
<name>A0A382LR59_9ZZZZ</name>
<evidence type="ECO:0000313" key="1">
    <source>
        <dbReference type="EMBL" id="SVC38893.1"/>
    </source>
</evidence>
<proteinExistence type="predicted"/>
<protein>
    <submittedName>
        <fullName evidence="1">Uncharacterized protein</fullName>
    </submittedName>
</protein>
<dbReference type="AlphaFoldDB" id="A0A382LR59"/>
<dbReference type="SUPFAM" id="SSF52540">
    <property type="entry name" value="P-loop containing nucleoside triphosphate hydrolases"/>
    <property type="match status" value="1"/>
</dbReference>
<dbReference type="Gene3D" id="3.40.50.300">
    <property type="entry name" value="P-loop containing nucleotide triphosphate hydrolases"/>
    <property type="match status" value="1"/>
</dbReference>
<feature type="non-terminal residue" evidence="1">
    <location>
        <position position="1"/>
    </location>
</feature>
<reference evidence="1" key="1">
    <citation type="submission" date="2018-05" db="EMBL/GenBank/DDBJ databases">
        <authorList>
            <person name="Lanie J.A."/>
            <person name="Ng W.-L."/>
            <person name="Kazmierczak K.M."/>
            <person name="Andrzejewski T.M."/>
            <person name="Davidsen T.M."/>
            <person name="Wayne K.J."/>
            <person name="Tettelin H."/>
            <person name="Glass J.I."/>
            <person name="Rusch D."/>
            <person name="Podicherti R."/>
            <person name="Tsui H.-C.T."/>
            <person name="Winkler M.E."/>
        </authorList>
    </citation>
    <scope>NUCLEOTIDE SEQUENCE</scope>
</reference>
<accession>A0A382LR59</accession>
<sequence length="81" mass="9779">YVGITRAKKNALISFSMNRFYQGDWIDSMASRFINELPEKNIEKNNFFEEKNDEDFEFNQDFEIEEGTRSPGWIRYLKKIK</sequence>